<dbReference type="InterPro" id="IPR008220">
    <property type="entry name" value="HAT_MetX-like"/>
</dbReference>
<dbReference type="PIRSF" id="PIRSF000443">
    <property type="entry name" value="Homoser_Ac_trans"/>
    <property type="match status" value="1"/>
</dbReference>
<dbReference type="UniPathway" id="UPA00051">
    <property type="reaction ID" value="UER00074"/>
</dbReference>
<gene>
    <name evidence="2" type="primary">metXA</name>
    <name evidence="5" type="ORF">GMD78_20175</name>
</gene>
<dbReference type="AlphaFoldDB" id="A0A6N8FP46"/>
<keyword evidence="6" id="KW-1185">Reference proteome</keyword>
<proteinExistence type="inferred from homology"/>
<keyword evidence="2 5" id="KW-0012">Acyltransferase</keyword>
<feature type="active site" evidence="2 3">
    <location>
        <position position="331"/>
    </location>
</feature>
<dbReference type="PANTHER" id="PTHR32268:SF11">
    <property type="entry name" value="HOMOSERINE O-ACETYLTRANSFERASE"/>
    <property type="match status" value="1"/>
</dbReference>
<dbReference type="HAMAP" id="MF_00296">
    <property type="entry name" value="MetX_acyltransf"/>
    <property type="match status" value="1"/>
</dbReference>
<dbReference type="InterPro" id="IPR000073">
    <property type="entry name" value="AB_hydrolase_1"/>
</dbReference>
<evidence type="ECO:0000256" key="2">
    <source>
        <dbReference type="HAMAP-Rule" id="MF_00296"/>
    </source>
</evidence>
<keyword evidence="2" id="KW-0486">Methionine biosynthesis</keyword>
<feature type="active site" evidence="2 3">
    <location>
        <position position="302"/>
    </location>
</feature>
<evidence type="ECO:0000313" key="5">
    <source>
        <dbReference type="EMBL" id="MUK90676.1"/>
    </source>
</evidence>
<accession>A0A6N8FP46</accession>
<feature type="binding site" evidence="2">
    <location>
        <position position="332"/>
    </location>
    <ligand>
        <name>substrate</name>
    </ligand>
</feature>
<keyword evidence="2" id="KW-0963">Cytoplasm</keyword>
<dbReference type="NCBIfam" id="NF001209">
    <property type="entry name" value="PRK00175.1"/>
    <property type="match status" value="1"/>
</dbReference>
<name>A0A6N8FP46_9BACI</name>
<dbReference type="GO" id="GO:0009092">
    <property type="term" value="P:homoserine metabolic process"/>
    <property type="evidence" value="ECO:0007669"/>
    <property type="project" value="TreeGrafter"/>
</dbReference>
<feature type="active site" description="Nucleophile" evidence="2 3">
    <location>
        <position position="148"/>
    </location>
</feature>
<evidence type="ECO:0000259" key="4">
    <source>
        <dbReference type="Pfam" id="PF00561"/>
    </source>
</evidence>
<evidence type="ECO:0000256" key="3">
    <source>
        <dbReference type="PIRSR" id="PIRSR000443-1"/>
    </source>
</evidence>
<comment type="catalytic activity">
    <reaction evidence="2">
        <text>L-homoserine + acetyl-CoA = O-acetyl-L-homoserine + CoA</text>
        <dbReference type="Rhea" id="RHEA:13701"/>
        <dbReference type="ChEBI" id="CHEBI:57287"/>
        <dbReference type="ChEBI" id="CHEBI:57288"/>
        <dbReference type="ChEBI" id="CHEBI:57476"/>
        <dbReference type="ChEBI" id="CHEBI:57716"/>
        <dbReference type="EC" id="2.3.1.31"/>
    </reaction>
</comment>
<dbReference type="EMBL" id="WOCA01000027">
    <property type="protein sequence ID" value="MUK90676.1"/>
    <property type="molecule type" value="Genomic_DNA"/>
</dbReference>
<comment type="subcellular location">
    <subcellularLocation>
        <location evidence="2">Cytoplasm</location>
    </subcellularLocation>
</comment>
<dbReference type="NCBIfam" id="TIGR01392">
    <property type="entry name" value="homoserO_Ac_trn"/>
    <property type="match status" value="1"/>
</dbReference>
<dbReference type="Gene3D" id="3.40.50.1820">
    <property type="entry name" value="alpha/beta hydrolase"/>
    <property type="match status" value="1"/>
</dbReference>
<feature type="binding site" evidence="2">
    <location>
        <position position="216"/>
    </location>
    <ligand>
        <name>substrate</name>
    </ligand>
</feature>
<comment type="similarity">
    <text evidence="2">Belongs to the AB hydrolase superfamily. MetX family.</text>
</comment>
<comment type="function">
    <text evidence="2">Transfers an acetyl group from acetyl-CoA to L-homoserine, forming acetyl-L-homoserine.</text>
</comment>
<dbReference type="SUPFAM" id="SSF53474">
    <property type="entry name" value="alpha/beta-Hydrolases"/>
    <property type="match status" value="1"/>
</dbReference>
<comment type="pathway">
    <text evidence="2">Amino-acid biosynthesis; L-methionine biosynthesis via de novo pathway; O-acetyl-L-homoserine from L-homoserine: step 1/1.</text>
</comment>
<dbReference type="GO" id="GO:0005737">
    <property type="term" value="C:cytoplasm"/>
    <property type="evidence" value="ECO:0007669"/>
    <property type="project" value="UniProtKB-SubCell"/>
</dbReference>
<dbReference type="Pfam" id="PF00561">
    <property type="entry name" value="Abhydrolase_1"/>
    <property type="match status" value="1"/>
</dbReference>
<dbReference type="GO" id="GO:0004414">
    <property type="term" value="F:homoserine O-acetyltransferase activity"/>
    <property type="evidence" value="ECO:0007669"/>
    <property type="project" value="UniProtKB-UniRule"/>
</dbReference>
<protein>
    <recommendedName>
        <fullName evidence="2">Homoserine O-acetyltransferase</fullName>
        <shortName evidence="2">HAT</shortName>
        <ecNumber evidence="2">2.3.1.31</ecNumber>
    </recommendedName>
    <alternativeName>
        <fullName evidence="2">Homoserine transacetylase</fullName>
        <shortName evidence="2">HTA</shortName>
    </alternativeName>
</protein>
<organism evidence="5 6">
    <name type="scientific">Ornithinibacillus caprae</name>
    <dbReference type="NCBI Taxonomy" id="2678566"/>
    <lineage>
        <taxon>Bacteria</taxon>
        <taxon>Bacillati</taxon>
        <taxon>Bacillota</taxon>
        <taxon>Bacilli</taxon>
        <taxon>Bacillales</taxon>
        <taxon>Bacillaceae</taxon>
        <taxon>Ornithinibacillus</taxon>
    </lineage>
</organism>
<dbReference type="GO" id="GO:0009086">
    <property type="term" value="P:methionine biosynthetic process"/>
    <property type="evidence" value="ECO:0007669"/>
    <property type="project" value="UniProtKB-UniRule"/>
</dbReference>
<reference evidence="5 6" key="1">
    <citation type="submission" date="2019-11" db="EMBL/GenBank/DDBJ databases">
        <authorList>
            <person name="Li X."/>
        </authorList>
    </citation>
    <scope>NUCLEOTIDE SEQUENCE [LARGE SCALE GENOMIC DNA]</scope>
    <source>
        <strain evidence="5 6">L9</strain>
    </source>
</reference>
<keyword evidence="1 2" id="KW-0808">Transferase</keyword>
<comment type="caution">
    <text evidence="5">The sequence shown here is derived from an EMBL/GenBank/DDBJ whole genome shotgun (WGS) entry which is preliminary data.</text>
</comment>
<dbReference type="InterPro" id="IPR029058">
    <property type="entry name" value="AB_hydrolase_fold"/>
</dbReference>
<sequence length="351" mass="38925">MVADPLQHQIKRNIGEVAIGPLLLSSGVTLDNVTLSYEIIGAPSNPTVLVCHALTGNQFAVGTTEEPGWWSGLIGSNQYIDTNQYQLITFNVLGGCHGSTGPNSINPNTGEPYRNDFPDITIRDMVHAQNKALAKLNISTVDIIIGGSLGGMQVMEWGLLYPDFMKKLIILAATPSLSDYGIAFNHIAETVVKHDANWNNGHYDTDSPIIGLEIARMIGMVTYRSPELFSDRFKREQIDQSFSVSSYLDYQGKKLATRFDPNSYLTLLRAMNSHDIGTNRGGWRKASTLLNQPILLLSFDNDLIYTPATIQHFADSLANCTYHHVKNIFGHDGFLTEYEKWGPLIQDFLNT</sequence>
<evidence type="ECO:0000313" key="6">
    <source>
        <dbReference type="Proteomes" id="UP000469125"/>
    </source>
</evidence>
<dbReference type="EC" id="2.3.1.31" evidence="2"/>
<evidence type="ECO:0000256" key="1">
    <source>
        <dbReference type="ARBA" id="ARBA00022679"/>
    </source>
</evidence>
<dbReference type="PANTHER" id="PTHR32268">
    <property type="entry name" value="HOMOSERINE O-ACETYLTRANSFERASE"/>
    <property type="match status" value="1"/>
</dbReference>
<comment type="subunit">
    <text evidence="2">Homodimer.</text>
</comment>
<feature type="domain" description="AB hydrolase-1" evidence="4">
    <location>
        <begin position="46"/>
        <end position="337"/>
    </location>
</feature>
<comment type="caution">
    <text evidence="2">Lacks conserved residue(s) required for the propagation of feature annotation.</text>
</comment>
<keyword evidence="2" id="KW-0028">Amino-acid biosynthesis</keyword>
<dbReference type="Proteomes" id="UP000469125">
    <property type="component" value="Unassembled WGS sequence"/>
</dbReference>